<feature type="region of interest" description="Disordered" evidence="1">
    <location>
        <begin position="44"/>
        <end position="138"/>
    </location>
</feature>
<evidence type="ECO:0000256" key="1">
    <source>
        <dbReference type="SAM" id="MobiDB-lite"/>
    </source>
</evidence>
<evidence type="ECO:0000313" key="3">
    <source>
        <dbReference type="EMBL" id="GBG90722.1"/>
    </source>
</evidence>
<keyword evidence="4" id="KW-1185">Reference proteome</keyword>
<dbReference type="Pfam" id="PF13878">
    <property type="entry name" value="zf-C2H2_3"/>
    <property type="match status" value="1"/>
</dbReference>
<accession>A0A388M8D8</accession>
<dbReference type="GO" id="GO:0007064">
    <property type="term" value="P:mitotic sister chromatid cohesion"/>
    <property type="evidence" value="ECO:0007669"/>
    <property type="project" value="TreeGrafter"/>
</dbReference>
<gene>
    <name evidence="3" type="ORF">CBR_g51231</name>
</gene>
<dbReference type="Proteomes" id="UP000265515">
    <property type="component" value="Unassembled WGS sequence"/>
</dbReference>
<dbReference type="InterPro" id="IPR028005">
    <property type="entry name" value="AcTrfase_ESCO_Znf_dom"/>
</dbReference>
<feature type="compositionally biased region" description="Basic and acidic residues" evidence="1">
    <location>
        <begin position="188"/>
        <end position="213"/>
    </location>
</feature>
<dbReference type="OrthoDB" id="428854at2759"/>
<protein>
    <recommendedName>
        <fullName evidence="2">N-acetyltransferase ESCO zinc-finger domain-containing protein</fullName>
    </recommendedName>
</protein>
<dbReference type="Gramene" id="GBG90722">
    <property type="protein sequence ID" value="GBG90722"/>
    <property type="gene ID" value="CBR_g51231"/>
</dbReference>
<organism evidence="3 4">
    <name type="scientific">Chara braunii</name>
    <name type="common">Braun's stonewort</name>
    <dbReference type="NCBI Taxonomy" id="69332"/>
    <lineage>
        <taxon>Eukaryota</taxon>
        <taxon>Viridiplantae</taxon>
        <taxon>Streptophyta</taxon>
        <taxon>Charophyceae</taxon>
        <taxon>Charales</taxon>
        <taxon>Characeae</taxon>
        <taxon>Chara</taxon>
    </lineage>
</organism>
<feature type="compositionally biased region" description="Polar residues" evidence="1">
    <location>
        <begin position="96"/>
        <end position="120"/>
    </location>
</feature>
<proteinExistence type="predicted"/>
<name>A0A388M8D8_CHABU</name>
<comment type="caution">
    <text evidence="3">The sequence shown here is derived from an EMBL/GenBank/DDBJ whole genome shotgun (WGS) entry which is preliminary data.</text>
</comment>
<dbReference type="PANTHER" id="PTHR45884:SF2">
    <property type="entry name" value="N-ACETYLTRANSFERASE ECO"/>
    <property type="match status" value="1"/>
</dbReference>
<evidence type="ECO:0000259" key="2">
    <source>
        <dbReference type="Pfam" id="PF13878"/>
    </source>
</evidence>
<feature type="compositionally biased region" description="Basic and acidic residues" evidence="1">
    <location>
        <begin position="44"/>
        <end position="56"/>
    </location>
</feature>
<dbReference type="EMBL" id="BFEA01000835">
    <property type="protein sequence ID" value="GBG90722.1"/>
    <property type="molecule type" value="Genomic_DNA"/>
</dbReference>
<feature type="region of interest" description="Disordered" evidence="1">
    <location>
        <begin position="187"/>
        <end position="213"/>
    </location>
</feature>
<dbReference type="GO" id="GO:0005634">
    <property type="term" value="C:nucleus"/>
    <property type="evidence" value="ECO:0007669"/>
    <property type="project" value="TreeGrafter"/>
</dbReference>
<sequence length="383" mass="42632">MIGEKECHDAWQGPSSCGVAEQNDLMTGNDDYGCAGAVTVNEHQQCEGRPELKGREEEEEGEPAATETDVSHTCDGTTLAVPAVPGTTRPSDGPRTLTSCQARNDVRLQTPSLAENSSLGGSDVHSYSGKRKGCSGRNQQRKISSFFLKGATSERVSSPVTGSDKCSSGYCKINSKGCFKLSVGSKWKSQEGDGKENGKKLSREEEEAGKRTNKAREVFQNDAEQSNTKNWPDWQEDKGKKWKTKHNNVFEILKLHSKSPAIRRTGITELAPNRVYREQYFIDAGQSDFTCTTCDVCGLVYARGVEKDEKVHARVHRRHLEGIRFEGWQQERVVKTFENEGGRIIEVKAEDPQMRSSKLGEILHTVERELGLPKEWMLQKSCK</sequence>
<dbReference type="GO" id="GO:0061733">
    <property type="term" value="F:protein-lysine-acetyltransferase activity"/>
    <property type="evidence" value="ECO:0007669"/>
    <property type="project" value="TreeGrafter"/>
</dbReference>
<dbReference type="GO" id="GO:0000785">
    <property type="term" value="C:chromatin"/>
    <property type="evidence" value="ECO:0007669"/>
    <property type="project" value="TreeGrafter"/>
</dbReference>
<reference evidence="3 4" key="1">
    <citation type="journal article" date="2018" name="Cell">
        <title>The Chara Genome: Secondary Complexity and Implications for Plant Terrestrialization.</title>
        <authorList>
            <person name="Nishiyama T."/>
            <person name="Sakayama H."/>
            <person name="Vries J.D."/>
            <person name="Buschmann H."/>
            <person name="Saint-Marcoux D."/>
            <person name="Ullrich K.K."/>
            <person name="Haas F.B."/>
            <person name="Vanderstraeten L."/>
            <person name="Becker D."/>
            <person name="Lang D."/>
            <person name="Vosolsobe S."/>
            <person name="Rombauts S."/>
            <person name="Wilhelmsson P.K.I."/>
            <person name="Janitza P."/>
            <person name="Kern R."/>
            <person name="Heyl A."/>
            <person name="Rumpler F."/>
            <person name="Villalobos L.I.A.C."/>
            <person name="Clay J.M."/>
            <person name="Skokan R."/>
            <person name="Toyoda A."/>
            <person name="Suzuki Y."/>
            <person name="Kagoshima H."/>
            <person name="Schijlen E."/>
            <person name="Tajeshwar N."/>
            <person name="Catarino B."/>
            <person name="Hetherington A.J."/>
            <person name="Saltykova A."/>
            <person name="Bonnot C."/>
            <person name="Breuninger H."/>
            <person name="Symeonidi A."/>
            <person name="Radhakrishnan G.V."/>
            <person name="Van Nieuwerburgh F."/>
            <person name="Deforce D."/>
            <person name="Chang C."/>
            <person name="Karol K.G."/>
            <person name="Hedrich R."/>
            <person name="Ulvskov P."/>
            <person name="Glockner G."/>
            <person name="Delwiche C.F."/>
            <person name="Petrasek J."/>
            <person name="Van de Peer Y."/>
            <person name="Friml J."/>
            <person name="Beilby M."/>
            <person name="Dolan L."/>
            <person name="Kohara Y."/>
            <person name="Sugano S."/>
            <person name="Fujiyama A."/>
            <person name="Delaux P.-M."/>
            <person name="Quint M."/>
            <person name="TheiBen G."/>
            <person name="Hagemann M."/>
            <person name="Harholt J."/>
            <person name="Dunand C."/>
            <person name="Zachgo S."/>
            <person name="Langdale J."/>
            <person name="Maumus F."/>
            <person name="Straeten D.V.D."/>
            <person name="Gould S.B."/>
            <person name="Rensing S.A."/>
        </authorList>
    </citation>
    <scope>NUCLEOTIDE SEQUENCE [LARGE SCALE GENOMIC DNA]</scope>
    <source>
        <strain evidence="3 4">S276</strain>
    </source>
</reference>
<feature type="domain" description="N-acetyltransferase ESCO zinc-finger" evidence="2">
    <location>
        <begin position="279"/>
        <end position="318"/>
    </location>
</feature>
<dbReference type="AlphaFoldDB" id="A0A388M8D8"/>
<evidence type="ECO:0000313" key="4">
    <source>
        <dbReference type="Proteomes" id="UP000265515"/>
    </source>
</evidence>
<dbReference type="PANTHER" id="PTHR45884">
    <property type="entry name" value="N-ACETYLTRANSFERASE ECO"/>
    <property type="match status" value="1"/>
</dbReference>
<feature type="non-terminal residue" evidence="3">
    <location>
        <position position="383"/>
    </location>
</feature>